<dbReference type="InterPro" id="IPR029068">
    <property type="entry name" value="Glyas_Bleomycin-R_OHBP_Dase"/>
</dbReference>
<feature type="region of interest" description="Disordered" evidence="1">
    <location>
        <begin position="13"/>
        <end position="50"/>
    </location>
</feature>
<keyword evidence="4" id="KW-1185">Reference proteome</keyword>
<dbReference type="SUPFAM" id="SSF54593">
    <property type="entry name" value="Glyoxalase/Bleomycin resistance protein/Dihydroxybiphenyl dioxygenase"/>
    <property type="match status" value="1"/>
</dbReference>
<proteinExistence type="predicted"/>
<protein>
    <recommendedName>
        <fullName evidence="2">VOC domain-containing protein</fullName>
    </recommendedName>
</protein>
<dbReference type="Gene3D" id="3.30.720.120">
    <property type="match status" value="1"/>
</dbReference>
<gene>
    <name evidence="3" type="ORF">GCM10011512_17130</name>
</gene>
<evidence type="ECO:0000313" key="4">
    <source>
        <dbReference type="Proteomes" id="UP000597761"/>
    </source>
</evidence>
<dbReference type="PROSITE" id="PS51819">
    <property type="entry name" value="VOC"/>
    <property type="match status" value="1"/>
</dbReference>
<dbReference type="Gene3D" id="3.30.720.110">
    <property type="match status" value="1"/>
</dbReference>
<dbReference type="InterPro" id="IPR037523">
    <property type="entry name" value="VOC_core"/>
</dbReference>
<dbReference type="PANTHER" id="PTHR34109">
    <property type="entry name" value="BNAUNNG04460D PROTEIN-RELATED"/>
    <property type="match status" value="1"/>
</dbReference>
<sequence length="198" mass="21240">MTGISKRTAVARAYGRGMSEQTSTTSAPASTPAAGPTHGVTGEHTTRGVPHGVTSLTPFLAVPRAAEAIDFYREVFGARVVGVTEMDGVVVHAELDFGQGHLQLGEPMPDYHLVPSPEGEDDCYSLGLYVEDADAVTRRAETAGATIREPLSTFVSGDRFASIRDPFGVRWSIMSRVEDLSEEESARRVDAWAAEQQS</sequence>
<evidence type="ECO:0000259" key="2">
    <source>
        <dbReference type="PROSITE" id="PS51819"/>
    </source>
</evidence>
<dbReference type="Pfam" id="PF00903">
    <property type="entry name" value="Glyoxalase"/>
    <property type="match status" value="1"/>
</dbReference>
<reference evidence="4" key="1">
    <citation type="journal article" date="2019" name="Int. J. Syst. Evol. Microbiol.">
        <title>The Global Catalogue of Microorganisms (GCM) 10K type strain sequencing project: providing services to taxonomists for standard genome sequencing and annotation.</title>
        <authorList>
            <consortium name="The Broad Institute Genomics Platform"/>
            <consortium name="The Broad Institute Genome Sequencing Center for Infectious Disease"/>
            <person name="Wu L."/>
            <person name="Ma J."/>
        </authorList>
    </citation>
    <scope>NUCLEOTIDE SEQUENCE [LARGE SCALE GENOMIC DNA]</scope>
    <source>
        <strain evidence="4">CGMCC 1.15480</strain>
    </source>
</reference>
<dbReference type="EMBL" id="BMJI01000008">
    <property type="protein sequence ID" value="GGC90686.1"/>
    <property type="molecule type" value="Genomic_DNA"/>
</dbReference>
<feature type="compositionally biased region" description="Low complexity" evidence="1">
    <location>
        <begin position="22"/>
        <end position="37"/>
    </location>
</feature>
<dbReference type="PANTHER" id="PTHR34109:SF1">
    <property type="entry name" value="VOC DOMAIN-CONTAINING PROTEIN"/>
    <property type="match status" value="1"/>
</dbReference>
<organism evidence="3 4">
    <name type="scientific">Tersicoccus solisilvae</name>
    <dbReference type="NCBI Taxonomy" id="1882339"/>
    <lineage>
        <taxon>Bacteria</taxon>
        <taxon>Bacillati</taxon>
        <taxon>Actinomycetota</taxon>
        <taxon>Actinomycetes</taxon>
        <taxon>Micrococcales</taxon>
        <taxon>Micrococcaceae</taxon>
        <taxon>Tersicoccus</taxon>
    </lineage>
</organism>
<accession>A0ABQ1P4Q1</accession>
<feature type="domain" description="VOC" evidence="2">
    <location>
        <begin position="52"/>
        <end position="176"/>
    </location>
</feature>
<name>A0ABQ1P4Q1_9MICC</name>
<evidence type="ECO:0000256" key="1">
    <source>
        <dbReference type="SAM" id="MobiDB-lite"/>
    </source>
</evidence>
<dbReference type="InterPro" id="IPR004360">
    <property type="entry name" value="Glyas_Fos-R_dOase_dom"/>
</dbReference>
<evidence type="ECO:0000313" key="3">
    <source>
        <dbReference type="EMBL" id="GGC90686.1"/>
    </source>
</evidence>
<dbReference type="Proteomes" id="UP000597761">
    <property type="component" value="Unassembled WGS sequence"/>
</dbReference>
<comment type="caution">
    <text evidence="3">The sequence shown here is derived from an EMBL/GenBank/DDBJ whole genome shotgun (WGS) entry which is preliminary data.</text>
</comment>